<evidence type="ECO:0000256" key="1">
    <source>
        <dbReference type="SAM" id="MobiDB-lite"/>
    </source>
</evidence>
<proteinExistence type="predicted"/>
<sequence>MGMLTVKNSLEFIGSVVSKELNRTGLSRTSRSRFKSPADAHSEGGSSKATNRNGWCIPITSNDGCISLKNVPNNAIGAQWDTQEDPDNPIN</sequence>
<comment type="caution">
    <text evidence="2">The sequence shown here is derived from an EMBL/GenBank/DDBJ whole genome shotgun (WGS) entry which is preliminary data.</text>
</comment>
<dbReference type="AlphaFoldDB" id="A0A3D8SG52"/>
<protein>
    <submittedName>
        <fullName evidence="2">Uncharacterized protein</fullName>
    </submittedName>
</protein>
<name>A0A3D8SG52_9HELO</name>
<accession>A0A3D8SG52</accession>
<feature type="region of interest" description="Disordered" evidence="1">
    <location>
        <begin position="23"/>
        <end position="53"/>
    </location>
</feature>
<dbReference type="EMBL" id="PDLM01000002">
    <property type="protein sequence ID" value="RDW85329.1"/>
    <property type="molecule type" value="Genomic_DNA"/>
</dbReference>
<organism evidence="2 3">
    <name type="scientific">Coleophoma cylindrospora</name>
    <dbReference type="NCBI Taxonomy" id="1849047"/>
    <lineage>
        <taxon>Eukaryota</taxon>
        <taxon>Fungi</taxon>
        <taxon>Dikarya</taxon>
        <taxon>Ascomycota</taxon>
        <taxon>Pezizomycotina</taxon>
        <taxon>Leotiomycetes</taxon>
        <taxon>Helotiales</taxon>
        <taxon>Dermateaceae</taxon>
        <taxon>Coleophoma</taxon>
    </lineage>
</organism>
<evidence type="ECO:0000313" key="2">
    <source>
        <dbReference type="EMBL" id="RDW85329.1"/>
    </source>
</evidence>
<keyword evidence="3" id="KW-1185">Reference proteome</keyword>
<dbReference type="Proteomes" id="UP000256645">
    <property type="component" value="Unassembled WGS sequence"/>
</dbReference>
<gene>
    <name evidence="2" type="ORF">BP6252_02919</name>
</gene>
<reference evidence="2 3" key="1">
    <citation type="journal article" date="2018" name="IMA Fungus">
        <title>IMA Genome-F 9: Draft genome sequence of Annulohypoxylon stygium, Aspergillus mulundensis, Berkeleyomyces basicola (syn. Thielaviopsis basicola), Ceratocystis smalleyi, two Cercospora beticola strains, Coleophoma cylindrospora, Fusarium fracticaudum, Phialophora cf. hyalina, and Morchella septimelata.</title>
        <authorList>
            <person name="Wingfield B.D."/>
            <person name="Bills G.F."/>
            <person name="Dong Y."/>
            <person name="Huang W."/>
            <person name="Nel W.J."/>
            <person name="Swalarsk-Parry B.S."/>
            <person name="Vaghefi N."/>
            <person name="Wilken P.M."/>
            <person name="An Z."/>
            <person name="de Beer Z.W."/>
            <person name="De Vos L."/>
            <person name="Chen L."/>
            <person name="Duong T.A."/>
            <person name="Gao Y."/>
            <person name="Hammerbacher A."/>
            <person name="Kikkert J.R."/>
            <person name="Li Y."/>
            <person name="Li H."/>
            <person name="Li K."/>
            <person name="Li Q."/>
            <person name="Liu X."/>
            <person name="Ma X."/>
            <person name="Naidoo K."/>
            <person name="Pethybridge S.J."/>
            <person name="Sun J."/>
            <person name="Steenkamp E.T."/>
            <person name="van der Nest M.A."/>
            <person name="van Wyk S."/>
            <person name="Wingfield M.J."/>
            <person name="Xiong C."/>
            <person name="Yue Q."/>
            <person name="Zhang X."/>
        </authorList>
    </citation>
    <scope>NUCLEOTIDE SEQUENCE [LARGE SCALE GENOMIC DNA]</scope>
    <source>
        <strain evidence="2 3">BP6252</strain>
    </source>
</reference>
<feature type="compositionally biased region" description="Polar residues" evidence="1">
    <location>
        <begin position="44"/>
        <end position="53"/>
    </location>
</feature>
<evidence type="ECO:0000313" key="3">
    <source>
        <dbReference type="Proteomes" id="UP000256645"/>
    </source>
</evidence>